<dbReference type="InterPro" id="IPR023346">
    <property type="entry name" value="Lysozyme-like_dom_sf"/>
</dbReference>
<dbReference type="GO" id="GO:0031640">
    <property type="term" value="P:killing of cells of another organism"/>
    <property type="evidence" value="ECO:0007669"/>
    <property type="project" value="UniProtKB-KW"/>
</dbReference>
<dbReference type="PANTHER" id="PTHR37406:SF1">
    <property type="entry name" value="T4-TYPE LYSOZYME 1-RELATED"/>
    <property type="match status" value="1"/>
</dbReference>
<keyword evidence="2 3" id="KW-0081">Bacteriolytic enzyme</keyword>
<dbReference type="Gene3D" id="1.10.530.40">
    <property type="match status" value="1"/>
</dbReference>
<evidence type="ECO:0000313" key="5">
    <source>
        <dbReference type="EMBL" id="SMF42809.1"/>
    </source>
</evidence>
<dbReference type="PRINTS" id="PR00684">
    <property type="entry name" value="T4LYSOZYME"/>
</dbReference>
<dbReference type="Pfam" id="PF00959">
    <property type="entry name" value="Phage_lysozyme"/>
    <property type="match status" value="1"/>
</dbReference>
<organism evidence="5 6">
    <name type="scientific">Pseudobacteriovorax antillogorgiicola</name>
    <dbReference type="NCBI Taxonomy" id="1513793"/>
    <lineage>
        <taxon>Bacteria</taxon>
        <taxon>Pseudomonadati</taxon>
        <taxon>Bdellovibrionota</taxon>
        <taxon>Oligoflexia</taxon>
        <taxon>Oligoflexales</taxon>
        <taxon>Pseudobacteriovoracaceae</taxon>
        <taxon>Pseudobacteriovorax</taxon>
    </lineage>
</organism>
<evidence type="ECO:0000256" key="4">
    <source>
        <dbReference type="SAM" id="Phobius"/>
    </source>
</evidence>
<dbReference type="EC" id="3.2.1.17" evidence="3"/>
<sequence length="484" mass="53764">MARYAMISGKQMEASSVAQLEAIGAAHLSRGVMTPEEVKFLTEMHNYLSELVAPATPRFIQILQGHQSFSMLSVLGSIPLIRKIMCFSMICLAGFIAISLSPDVNGSPSNYSLFENSGVNLLLNELFLIFAAGIGASFAALFKANRYLEKGTFDPIYGNSYWLRIILGIVSGTLLGMLAPVEDFEHLGASMIGPPNLNKTFNGIGRPLLAIAGGFSAALVYKILDRVVSFLDTLIDTVFPSNFSRFQSLQRNESGNDSVTSKMQDRIPVRNRSPQPYMTVSHQPNPAVTVTCPPIEEDESDPFQGWLESFIKLGEGYRTKVYKDSLGIPTIGIGCNLEVLENQELIRGFGVSLEAILAGTVELTEEQISSIFRVHCDACLADAREIFPKFHLLTDVRKIVLLDMRFNLGKTRLLKFKNMIKAVNDYNYSKAATEMKNSRWYRQVRNRGERNVYIMQQGTMIGAPHITGELESFETQMNRNSHVA</sequence>
<evidence type="ECO:0000256" key="2">
    <source>
        <dbReference type="ARBA" id="ARBA00022638"/>
    </source>
</evidence>
<keyword evidence="1 3" id="KW-0929">Antimicrobial</keyword>
<dbReference type="InterPro" id="IPR001165">
    <property type="entry name" value="T4-type_lysozyme"/>
</dbReference>
<keyword evidence="3" id="KW-0378">Hydrolase</keyword>
<feature type="transmembrane region" description="Helical" evidence="4">
    <location>
        <begin position="161"/>
        <end position="181"/>
    </location>
</feature>
<dbReference type="InterPro" id="IPR002196">
    <property type="entry name" value="Glyco_hydro_24"/>
</dbReference>
<dbReference type="GO" id="GO:0042742">
    <property type="term" value="P:defense response to bacterium"/>
    <property type="evidence" value="ECO:0007669"/>
    <property type="project" value="UniProtKB-KW"/>
</dbReference>
<feature type="transmembrane region" description="Helical" evidence="4">
    <location>
        <begin position="121"/>
        <end position="141"/>
    </location>
</feature>
<comment type="similarity">
    <text evidence="3">Belongs to the glycosyl hydrolase 24 family.</text>
</comment>
<feature type="transmembrane region" description="Helical" evidence="4">
    <location>
        <begin position="80"/>
        <end position="101"/>
    </location>
</feature>
<dbReference type="EMBL" id="FWZT01000013">
    <property type="protein sequence ID" value="SMF42809.1"/>
    <property type="molecule type" value="Genomic_DNA"/>
</dbReference>
<keyword evidence="4" id="KW-0812">Transmembrane</keyword>
<accession>A0A1Y6C2N0</accession>
<keyword evidence="6" id="KW-1185">Reference proteome</keyword>
<evidence type="ECO:0000256" key="3">
    <source>
        <dbReference type="RuleBase" id="RU003788"/>
    </source>
</evidence>
<dbReference type="AlphaFoldDB" id="A0A1Y6C2N0"/>
<evidence type="ECO:0000256" key="1">
    <source>
        <dbReference type="ARBA" id="ARBA00022529"/>
    </source>
</evidence>
<dbReference type="GO" id="GO:0009253">
    <property type="term" value="P:peptidoglycan catabolic process"/>
    <property type="evidence" value="ECO:0007669"/>
    <property type="project" value="InterPro"/>
</dbReference>
<proteinExistence type="inferred from homology"/>
<name>A0A1Y6C2N0_9BACT</name>
<gene>
    <name evidence="5" type="ORF">SAMN06296036_11323</name>
</gene>
<dbReference type="GO" id="GO:0003796">
    <property type="term" value="F:lysozyme activity"/>
    <property type="evidence" value="ECO:0007669"/>
    <property type="project" value="UniProtKB-EC"/>
</dbReference>
<dbReference type="InterPro" id="IPR052619">
    <property type="entry name" value="Phage_lysozyme-like"/>
</dbReference>
<keyword evidence="4" id="KW-0472">Membrane</keyword>
<dbReference type="GO" id="GO:0016998">
    <property type="term" value="P:cell wall macromolecule catabolic process"/>
    <property type="evidence" value="ECO:0007669"/>
    <property type="project" value="InterPro"/>
</dbReference>
<reference evidence="6" key="1">
    <citation type="submission" date="2017-04" db="EMBL/GenBank/DDBJ databases">
        <authorList>
            <person name="Varghese N."/>
            <person name="Submissions S."/>
        </authorList>
    </citation>
    <scope>NUCLEOTIDE SEQUENCE [LARGE SCALE GENOMIC DNA]</scope>
    <source>
        <strain evidence="6">RKEM611</strain>
    </source>
</reference>
<dbReference type="SUPFAM" id="SSF53955">
    <property type="entry name" value="Lysozyme-like"/>
    <property type="match status" value="1"/>
</dbReference>
<dbReference type="Proteomes" id="UP000192907">
    <property type="component" value="Unassembled WGS sequence"/>
</dbReference>
<keyword evidence="3" id="KW-0326">Glycosidase</keyword>
<keyword evidence="4" id="KW-1133">Transmembrane helix</keyword>
<dbReference type="InterPro" id="IPR023347">
    <property type="entry name" value="Lysozyme_dom_sf"/>
</dbReference>
<evidence type="ECO:0000313" key="6">
    <source>
        <dbReference type="Proteomes" id="UP000192907"/>
    </source>
</evidence>
<protein>
    <recommendedName>
        <fullName evidence="3">Lysozyme</fullName>
        <ecNumber evidence="3">3.2.1.17</ecNumber>
    </recommendedName>
</protein>
<dbReference type="PANTHER" id="PTHR37406">
    <property type="entry name" value="T4-TYPE LYSOZYME 1-RELATED"/>
    <property type="match status" value="1"/>
</dbReference>
<comment type="catalytic activity">
    <reaction evidence="3">
        <text>Hydrolysis of (1-&gt;4)-beta-linkages between N-acetylmuramic acid and N-acetyl-D-glucosamine residues in a peptidoglycan and between N-acetyl-D-glucosamine residues in chitodextrins.</text>
        <dbReference type="EC" id="3.2.1.17"/>
    </reaction>
</comment>